<evidence type="ECO:0000256" key="1">
    <source>
        <dbReference type="SAM" id="SignalP"/>
    </source>
</evidence>
<feature type="signal peptide" evidence="1">
    <location>
        <begin position="1"/>
        <end position="21"/>
    </location>
</feature>
<dbReference type="OrthoDB" id="6607238at2759"/>
<dbReference type="AlphaFoldDB" id="A0A8R1W5V6"/>
<reference evidence="3" key="1">
    <citation type="submission" date="2010-06" db="EMBL/GenBank/DDBJ databases">
        <authorList>
            <person name="Jiang H."/>
            <person name="Abraham K."/>
            <person name="Ali S."/>
            <person name="Alsbrooks S.L."/>
            <person name="Anim B.N."/>
            <person name="Anosike U.S."/>
            <person name="Attaway T."/>
            <person name="Bandaranaike D.P."/>
            <person name="Battles P.K."/>
            <person name="Bell S.N."/>
            <person name="Bell A.V."/>
            <person name="Beltran B."/>
            <person name="Bickham C."/>
            <person name="Bustamante Y."/>
            <person name="Caleb T."/>
            <person name="Canada A."/>
            <person name="Cardenas V."/>
            <person name="Carter K."/>
            <person name="Chacko J."/>
            <person name="Chandrabose M.N."/>
            <person name="Chavez D."/>
            <person name="Chavez A."/>
            <person name="Chen L."/>
            <person name="Chu H.-S."/>
            <person name="Claassen K.J."/>
            <person name="Cockrell R."/>
            <person name="Collins M."/>
            <person name="Cooper J.A."/>
            <person name="Cree A."/>
            <person name="Curry S.M."/>
            <person name="Da Y."/>
            <person name="Dao M.D."/>
            <person name="Das B."/>
            <person name="Davila M.-L."/>
            <person name="Davy-Carroll L."/>
            <person name="Denson S."/>
            <person name="Dinh H."/>
            <person name="Ebong V.E."/>
            <person name="Edwards J.R."/>
            <person name="Egan A."/>
            <person name="El-Daye J."/>
            <person name="Escobedo L."/>
            <person name="Fernandez S."/>
            <person name="Fernando P.R."/>
            <person name="Flagg N."/>
            <person name="Forbes L.D."/>
            <person name="Fowler R.G."/>
            <person name="Fu Q."/>
            <person name="Gabisi R.A."/>
            <person name="Ganer J."/>
            <person name="Garbino Pronczuk A."/>
            <person name="Garcia R.M."/>
            <person name="Garner T."/>
            <person name="Garrett T.E."/>
            <person name="Gonzalez D.A."/>
            <person name="Hamid H."/>
            <person name="Hawkins E.S."/>
            <person name="Hirani K."/>
            <person name="Hogues M.E."/>
            <person name="Hollins B."/>
            <person name="Hsiao C.-H."/>
            <person name="Jabil R."/>
            <person name="James M.L."/>
            <person name="Jhangiani S.N."/>
            <person name="Johnson B."/>
            <person name="Johnson Q."/>
            <person name="Joshi V."/>
            <person name="Kalu J.B."/>
            <person name="Kam C."/>
            <person name="Kashfia A."/>
            <person name="Keebler J."/>
            <person name="Kisamo H."/>
            <person name="Kovar C.L."/>
            <person name="Lago L.A."/>
            <person name="Lai C.-Y."/>
            <person name="Laidlaw J."/>
            <person name="Lara F."/>
            <person name="Le T.-K."/>
            <person name="Lee S.L."/>
            <person name="Legall F.H."/>
            <person name="Lemon S.J."/>
            <person name="Lewis L.R."/>
            <person name="Li B."/>
            <person name="Liu Y."/>
            <person name="Liu Y.-S."/>
            <person name="Lopez J."/>
            <person name="Lozado R.J."/>
            <person name="Lu J."/>
            <person name="Madu R.C."/>
            <person name="Maheshwari M."/>
            <person name="Maheshwari R."/>
            <person name="Malloy K."/>
            <person name="Martinez E."/>
            <person name="Mathew T."/>
            <person name="Mercado I.C."/>
            <person name="Mercado C."/>
            <person name="Meyer B."/>
            <person name="Montgomery K."/>
            <person name="Morgan M.B."/>
            <person name="Munidasa M."/>
            <person name="Nazareth L.V."/>
            <person name="Nelson J."/>
            <person name="Ng B.M."/>
            <person name="Nguyen N.B."/>
            <person name="Nguyen P.Q."/>
            <person name="Nguyen T."/>
            <person name="Obregon M."/>
            <person name="Okwuonu G.O."/>
            <person name="Onwere C.G."/>
            <person name="Orozco G."/>
            <person name="Parra A."/>
            <person name="Patel S."/>
            <person name="Patil S."/>
            <person name="Perez A."/>
            <person name="Perez Y."/>
            <person name="Pham C."/>
            <person name="Primus E.L."/>
            <person name="Pu L.-L."/>
            <person name="Puazo M."/>
            <person name="Qin X."/>
            <person name="Quiroz J.B."/>
            <person name="Reese J."/>
            <person name="Richards S."/>
            <person name="Rives C.M."/>
            <person name="Robberts R."/>
            <person name="Ruiz S.J."/>
            <person name="Ruiz M.J."/>
            <person name="Santibanez J."/>
            <person name="Schneider B.W."/>
            <person name="Sisson I."/>
            <person name="Smith M."/>
            <person name="Sodergren E."/>
            <person name="Song X.-Z."/>
            <person name="Song B.B."/>
            <person name="Summersgill H."/>
            <person name="Thelus R."/>
            <person name="Thornton R.D."/>
            <person name="Trejos Z.Y."/>
            <person name="Usmani K."/>
            <person name="Vattathil S."/>
            <person name="Villasana D."/>
            <person name="Walker D.L."/>
            <person name="Wang S."/>
            <person name="Wang K."/>
            <person name="White C.S."/>
            <person name="Williams A.C."/>
            <person name="Williamson J."/>
            <person name="Wilson K."/>
            <person name="Woghiren I.O."/>
            <person name="Woodworth J.R."/>
            <person name="Worley K.C."/>
            <person name="Wright R.A."/>
            <person name="Wu W."/>
            <person name="Young L."/>
            <person name="Zhang L."/>
            <person name="Zhang J."/>
            <person name="Zhu Y."/>
            <person name="Muzny D.M."/>
            <person name="Weinstock G."/>
            <person name="Gibbs R.A."/>
        </authorList>
    </citation>
    <scope>NUCLEOTIDE SEQUENCE [LARGE SCALE GENOMIC DNA]</scope>
    <source>
        <strain evidence="3">LSR1</strain>
    </source>
</reference>
<dbReference type="GeneID" id="100572096"/>
<dbReference type="RefSeq" id="XP_003245040.1">
    <property type="nucleotide sequence ID" value="XM_003244992.2"/>
</dbReference>
<evidence type="ECO:0000313" key="2">
    <source>
        <dbReference type="EnsemblMetazoa" id="XP_003245040.1"/>
    </source>
</evidence>
<feature type="chain" id="PRO_5035755640" evidence="1">
    <location>
        <begin position="22"/>
        <end position="127"/>
    </location>
</feature>
<accession>A0A8R1W5V6</accession>
<organism evidence="2 3">
    <name type="scientific">Acyrthosiphon pisum</name>
    <name type="common">Pea aphid</name>
    <dbReference type="NCBI Taxonomy" id="7029"/>
    <lineage>
        <taxon>Eukaryota</taxon>
        <taxon>Metazoa</taxon>
        <taxon>Ecdysozoa</taxon>
        <taxon>Arthropoda</taxon>
        <taxon>Hexapoda</taxon>
        <taxon>Insecta</taxon>
        <taxon>Pterygota</taxon>
        <taxon>Neoptera</taxon>
        <taxon>Paraneoptera</taxon>
        <taxon>Hemiptera</taxon>
        <taxon>Sternorrhyncha</taxon>
        <taxon>Aphidomorpha</taxon>
        <taxon>Aphidoidea</taxon>
        <taxon>Aphididae</taxon>
        <taxon>Macrosiphini</taxon>
        <taxon>Acyrthosiphon</taxon>
    </lineage>
</organism>
<proteinExistence type="predicted"/>
<keyword evidence="3" id="KW-1185">Reference proteome</keyword>
<dbReference type="EnsemblMetazoa" id="XM_003244992.3">
    <property type="protein sequence ID" value="XP_003245040.1"/>
    <property type="gene ID" value="LOC100572096"/>
</dbReference>
<sequence length="127" mass="15121">MIVTWICLVTIMILSLDVCQVENKANSSKKGFIIRTTKRVRDSRFFIKGKRFANVMRRLPSNLKRFMKWLQKHIRYGIKCFHWGINQMRCRTLGGLNTNIKMDSWNKLPNFIKKRLYKPAYGPQLLL</sequence>
<reference evidence="2" key="2">
    <citation type="submission" date="2022-06" db="UniProtKB">
        <authorList>
            <consortium name="EnsemblMetazoa"/>
        </authorList>
    </citation>
    <scope>IDENTIFICATION</scope>
</reference>
<dbReference type="KEGG" id="api:100572096"/>
<keyword evidence="1" id="KW-0732">Signal</keyword>
<evidence type="ECO:0000313" key="3">
    <source>
        <dbReference type="Proteomes" id="UP000007819"/>
    </source>
</evidence>
<protein>
    <submittedName>
        <fullName evidence="2">Uncharacterized protein</fullName>
    </submittedName>
</protein>
<name>A0A8R1W5V6_ACYPI</name>
<dbReference type="Proteomes" id="UP000007819">
    <property type="component" value="Chromosome A1"/>
</dbReference>